<dbReference type="RefSeq" id="WP_100879666.1">
    <property type="nucleotide sequence ID" value="NZ_PHUJ01000003.1"/>
</dbReference>
<feature type="compositionally biased region" description="Low complexity" evidence="1">
    <location>
        <begin position="37"/>
        <end position="50"/>
    </location>
</feature>
<gene>
    <name evidence="3" type="ORF">ATL51_4238</name>
</gene>
<accession>A0AA44US81</accession>
<dbReference type="EMBL" id="PHUJ01000003">
    <property type="protein sequence ID" value="PKB32505.1"/>
    <property type="molecule type" value="Genomic_DNA"/>
</dbReference>
<organism evidence="3 4">
    <name type="scientific">Pseudonocardia alni</name>
    <name type="common">Amycolata alni</name>
    <dbReference type="NCBI Taxonomy" id="33907"/>
    <lineage>
        <taxon>Bacteria</taxon>
        <taxon>Bacillati</taxon>
        <taxon>Actinomycetota</taxon>
        <taxon>Actinomycetes</taxon>
        <taxon>Pseudonocardiales</taxon>
        <taxon>Pseudonocardiaceae</taxon>
        <taxon>Pseudonocardia</taxon>
    </lineage>
</organism>
<evidence type="ECO:0000256" key="2">
    <source>
        <dbReference type="SAM" id="SignalP"/>
    </source>
</evidence>
<feature type="signal peptide" evidence="2">
    <location>
        <begin position="1"/>
        <end position="37"/>
    </location>
</feature>
<reference evidence="3 4" key="1">
    <citation type="submission" date="2017-11" db="EMBL/GenBank/DDBJ databases">
        <title>Sequencing the genomes of 1000 actinobacteria strains.</title>
        <authorList>
            <person name="Klenk H.-P."/>
        </authorList>
    </citation>
    <scope>NUCLEOTIDE SEQUENCE [LARGE SCALE GENOMIC DNA]</scope>
    <source>
        <strain evidence="3 4">DSM 44104</strain>
    </source>
</reference>
<evidence type="ECO:0000313" key="4">
    <source>
        <dbReference type="Proteomes" id="UP000232453"/>
    </source>
</evidence>
<name>A0AA44US81_PSEA5</name>
<evidence type="ECO:0000313" key="3">
    <source>
        <dbReference type="EMBL" id="PKB32505.1"/>
    </source>
</evidence>
<dbReference type="Proteomes" id="UP000232453">
    <property type="component" value="Unassembled WGS sequence"/>
</dbReference>
<sequence length="179" mass="17662">MTTSRLARTIGRTAATTTAALAVAAAAVLVPAGVASAAPATPAGDPAPGACRPANQQATIHPAPGSAGHRHYTVVLSAAPGTSPCLLSGSPSDLVFSLNGSPRASEVAVPYGDQTRAVEFGPGEPVQFDVQVRDSAGPARANEVQFSLHGPGGDVPGGFLARGPIGVDAGIQVGPVTER</sequence>
<keyword evidence="2" id="KW-0732">Signal</keyword>
<evidence type="ECO:0008006" key="5">
    <source>
        <dbReference type="Google" id="ProtNLM"/>
    </source>
</evidence>
<evidence type="ECO:0000256" key="1">
    <source>
        <dbReference type="SAM" id="MobiDB-lite"/>
    </source>
</evidence>
<protein>
    <recommendedName>
        <fullName evidence="5">DUF4232 domain-containing protein</fullName>
    </recommendedName>
</protein>
<dbReference type="AlphaFoldDB" id="A0AA44US81"/>
<proteinExistence type="predicted"/>
<feature type="region of interest" description="Disordered" evidence="1">
    <location>
        <begin position="37"/>
        <end position="66"/>
    </location>
</feature>
<comment type="caution">
    <text evidence="3">The sequence shown here is derived from an EMBL/GenBank/DDBJ whole genome shotgun (WGS) entry which is preliminary data.</text>
</comment>
<feature type="chain" id="PRO_5041207089" description="DUF4232 domain-containing protein" evidence="2">
    <location>
        <begin position="38"/>
        <end position="179"/>
    </location>
</feature>